<accession>A0A2H3D6C5</accession>
<dbReference type="EMBL" id="KZ293702">
    <property type="protein sequence ID" value="PBK83873.1"/>
    <property type="molecule type" value="Genomic_DNA"/>
</dbReference>
<protein>
    <submittedName>
        <fullName evidence="1">Uncharacterized protein</fullName>
    </submittedName>
</protein>
<organism evidence="1 2">
    <name type="scientific">Armillaria gallica</name>
    <name type="common">Bulbous honey fungus</name>
    <name type="synonym">Armillaria bulbosa</name>
    <dbReference type="NCBI Taxonomy" id="47427"/>
    <lineage>
        <taxon>Eukaryota</taxon>
        <taxon>Fungi</taxon>
        <taxon>Dikarya</taxon>
        <taxon>Basidiomycota</taxon>
        <taxon>Agaricomycotina</taxon>
        <taxon>Agaricomycetes</taxon>
        <taxon>Agaricomycetidae</taxon>
        <taxon>Agaricales</taxon>
        <taxon>Marasmiineae</taxon>
        <taxon>Physalacriaceae</taxon>
        <taxon>Armillaria</taxon>
    </lineage>
</organism>
<gene>
    <name evidence="1" type="ORF">ARMGADRAFT_1133648</name>
</gene>
<dbReference type="AlphaFoldDB" id="A0A2H3D6C5"/>
<dbReference type="InParanoid" id="A0A2H3D6C5"/>
<proteinExistence type="predicted"/>
<dbReference type="OrthoDB" id="2019572at2759"/>
<reference evidence="2" key="1">
    <citation type="journal article" date="2017" name="Nat. Ecol. Evol.">
        <title>Genome expansion and lineage-specific genetic innovations in the forest pathogenic fungi Armillaria.</title>
        <authorList>
            <person name="Sipos G."/>
            <person name="Prasanna A.N."/>
            <person name="Walter M.C."/>
            <person name="O'Connor E."/>
            <person name="Balint B."/>
            <person name="Krizsan K."/>
            <person name="Kiss B."/>
            <person name="Hess J."/>
            <person name="Varga T."/>
            <person name="Slot J."/>
            <person name="Riley R."/>
            <person name="Boka B."/>
            <person name="Rigling D."/>
            <person name="Barry K."/>
            <person name="Lee J."/>
            <person name="Mihaltcheva S."/>
            <person name="LaButti K."/>
            <person name="Lipzen A."/>
            <person name="Waldron R."/>
            <person name="Moloney N.M."/>
            <person name="Sperisen C."/>
            <person name="Kredics L."/>
            <person name="Vagvoelgyi C."/>
            <person name="Patrignani A."/>
            <person name="Fitzpatrick D."/>
            <person name="Nagy I."/>
            <person name="Doyle S."/>
            <person name="Anderson J.B."/>
            <person name="Grigoriev I.V."/>
            <person name="Gueldener U."/>
            <person name="Muensterkoetter M."/>
            <person name="Nagy L.G."/>
        </authorList>
    </citation>
    <scope>NUCLEOTIDE SEQUENCE [LARGE SCALE GENOMIC DNA]</scope>
    <source>
        <strain evidence="2">Ar21-2</strain>
    </source>
</reference>
<name>A0A2H3D6C5_ARMGA</name>
<keyword evidence="2" id="KW-1185">Reference proteome</keyword>
<dbReference type="Proteomes" id="UP000217790">
    <property type="component" value="Unassembled WGS sequence"/>
</dbReference>
<sequence length="128" mass="14416">MEVSTAMLVFRHGSSDDALQPYGLSLASGLIGTPALHDLEADSRKRWSYGNFFTRNFARLYHSCLFQVRQICILALITTRRLDCHLDSLTAGTTSMSPYPPARTPATLMMQPRVLSYLFSELVGQRMR</sequence>
<evidence type="ECO:0000313" key="1">
    <source>
        <dbReference type="EMBL" id="PBK83873.1"/>
    </source>
</evidence>
<dbReference type="STRING" id="47427.A0A2H3D6C5"/>
<evidence type="ECO:0000313" key="2">
    <source>
        <dbReference type="Proteomes" id="UP000217790"/>
    </source>
</evidence>